<evidence type="ECO:0000256" key="1">
    <source>
        <dbReference type="SAM" id="SignalP"/>
    </source>
</evidence>
<dbReference type="Proteomes" id="UP000231179">
    <property type="component" value="Chromosome"/>
</dbReference>
<name>A0A1Y0L0M3_9MOLU</name>
<dbReference type="RefSeq" id="WP_100254491.1">
    <property type="nucleotide sequence ID" value="NZ_CP015819.1"/>
</dbReference>
<keyword evidence="1" id="KW-0732">Signal</keyword>
<proteinExistence type="predicted"/>
<feature type="signal peptide" evidence="1">
    <location>
        <begin position="1"/>
        <end position="23"/>
    </location>
</feature>
<sequence>MKRILKYLASLSLLAQLTTVTIACSKSRGPEVLDGLWITVGEKYDEIAKKINNKLENVVYQYELTVRNSSNSELKFDKNYQAFVGDKFNFKVIHKENAEPKTKTILVIDGREEFTKSLLGTLKNNLYVNHSLDDLKKFVFEKNLEIHYQQDYLVYLKIDNKYQLVAEDYYFQTNDIVMFEAKTATSYYVSGNFEFTPKDKRLDLAEFDFTSSIGQGWNDIRIEIALMKITEVDDAIDWVDIKICRDNTSFDLDNRYEALEGDILLIKPSEHSLKFKNSNQTKVVFKKFATSYFLNWTTIRVGWTLQKTKAHLYDVVIKKLEYFANPDYLFEEDEIQITINGSTDLSPDYQLKKSDEIYISINTSLMEGTIKKEAQ</sequence>
<evidence type="ECO:0008006" key="4">
    <source>
        <dbReference type="Google" id="ProtNLM"/>
    </source>
</evidence>
<dbReference type="KEGG" id="scla:SCLARK_00928"/>
<dbReference type="EMBL" id="CP024870">
    <property type="protein sequence ID" value="ATX70942.1"/>
    <property type="molecule type" value="Genomic_DNA"/>
</dbReference>
<protein>
    <recommendedName>
        <fullName evidence="4">Lipoprotein</fullName>
    </recommendedName>
</protein>
<gene>
    <name evidence="2" type="ORF">SCLAR_v1c06230</name>
</gene>
<dbReference type="AlphaFoldDB" id="A0A1Y0L0M3"/>
<feature type="chain" id="PRO_5013118558" description="Lipoprotein" evidence="1">
    <location>
        <begin position="24"/>
        <end position="375"/>
    </location>
</feature>
<dbReference type="PROSITE" id="PS51257">
    <property type="entry name" value="PROKAR_LIPOPROTEIN"/>
    <property type="match status" value="1"/>
</dbReference>
<organism evidence="2 3">
    <name type="scientific">Spiroplasma clarkii</name>
    <dbReference type="NCBI Taxonomy" id="2139"/>
    <lineage>
        <taxon>Bacteria</taxon>
        <taxon>Bacillati</taxon>
        <taxon>Mycoplasmatota</taxon>
        <taxon>Mollicutes</taxon>
        <taxon>Entomoplasmatales</taxon>
        <taxon>Spiroplasmataceae</taxon>
        <taxon>Spiroplasma</taxon>
    </lineage>
</organism>
<reference evidence="2 3" key="1">
    <citation type="submission" date="2017-11" db="EMBL/GenBank/DDBJ databases">
        <title>Complete genome sequence of Spiroplasma clarkii CN-5 (DSM 19994).</title>
        <authorList>
            <person name="Tsai Y.-M."/>
            <person name="Chang A."/>
            <person name="Lo W.-S."/>
            <person name="Kuo C.-H."/>
        </authorList>
    </citation>
    <scope>NUCLEOTIDE SEQUENCE [LARGE SCALE GENOMIC DNA]</scope>
    <source>
        <strain evidence="2 3">CN-5</strain>
    </source>
</reference>
<evidence type="ECO:0000313" key="3">
    <source>
        <dbReference type="Proteomes" id="UP000231179"/>
    </source>
</evidence>
<accession>A0A1Y0L0M3</accession>
<evidence type="ECO:0000313" key="2">
    <source>
        <dbReference type="EMBL" id="ATX70942.1"/>
    </source>
</evidence>
<keyword evidence="3" id="KW-1185">Reference proteome</keyword>